<comment type="caution">
    <text evidence="2">The sequence shown here is derived from an EMBL/GenBank/DDBJ whole genome shotgun (WGS) entry which is preliminary data.</text>
</comment>
<dbReference type="Gene3D" id="3.30.1360.180">
    <property type="match status" value="1"/>
</dbReference>
<keyword evidence="1" id="KW-0812">Transmembrane</keyword>
<gene>
    <name evidence="2" type="ORF">HK100_010292</name>
</gene>
<feature type="transmembrane region" description="Helical" evidence="1">
    <location>
        <begin position="159"/>
        <end position="177"/>
    </location>
</feature>
<evidence type="ECO:0000313" key="2">
    <source>
        <dbReference type="EMBL" id="KAJ3126366.1"/>
    </source>
</evidence>
<dbReference type="AlphaFoldDB" id="A0AAD5T2H4"/>
<dbReference type="InterPro" id="IPR017850">
    <property type="entry name" value="Alkaline_phosphatase_core_sf"/>
</dbReference>
<evidence type="ECO:0000313" key="3">
    <source>
        <dbReference type="Proteomes" id="UP001211907"/>
    </source>
</evidence>
<dbReference type="GO" id="GO:0047429">
    <property type="term" value="F:nucleoside triphosphate diphosphatase activity"/>
    <property type="evidence" value="ECO:0007669"/>
    <property type="project" value="TreeGrafter"/>
</dbReference>
<protein>
    <submittedName>
        <fullName evidence="2">Uncharacterized protein</fullName>
    </submittedName>
</protein>
<name>A0AAD5T2H4_9FUNG</name>
<dbReference type="PANTHER" id="PTHR10151:SF120">
    <property type="entry name" value="BIS(5'-ADENOSYL)-TRIPHOSPHATASE"/>
    <property type="match status" value="1"/>
</dbReference>
<dbReference type="Gene3D" id="3.40.720.10">
    <property type="entry name" value="Alkaline Phosphatase, subunit A"/>
    <property type="match status" value="1"/>
</dbReference>
<dbReference type="Proteomes" id="UP001211907">
    <property type="component" value="Unassembled WGS sequence"/>
</dbReference>
<evidence type="ECO:0000256" key="1">
    <source>
        <dbReference type="SAM" id="Phobius"/>
    </source>
</evidence>
<dbReference type="CDD" id="cd16018">
    <property type="entry name" value="Enpp"/>
    <property type="match status" value="1"/>
</dbReference>
<keyword evidence="1" id="KW-0472">Membrane</keyword>
<keyword evidence="1" id="KW-1133">Transmembrane helix</keyword>
<dbReference type="PANTHER" id="PTHR10151">
    <property type="entry name" value="ECTONUCLEOTIDE PYROPHOSPHATASE/PHOSPHODIESTERASE"/>
    <property type="match status" value="1"/>
</dbReference>
<reference evidence="2" key="1">
    <citation type="submission" date="2020-05" db="EMBL/GenBank/DDBJ databases">
        <title>Phylogenomic resolution of chytrid fungi.</title>
        <authorList>
            <person name="Stajich J.E."/>
            <person name="Amses K."/>
            <person name="Simmons R."/>
            <person name="Seto K."/>
            <person name="Myers J."/>
            <person name="Bonds A."/>
            <person name="Quandt C.A."/>
            <person name="Barry K."/>
            <person name="Liu P."/>
            <person name="Grigoriev I."/>
            <person name="Longcore J.E."/>
            <person name="James T.Y."/>
        </authorList>
    </citation>
    <scope>NUCLEOTIDE SEQUENCE</scope>
    <source>
        <strain evidence="2">JEL0513</strain>
    </source>
</reference>
<sequence length="706" mass="76668">MSYARIDEQQEQLNNNDNDINDFKSTATSVGATNILTSALRRALSPKPVEKAGTATVKTGTGTGLGPGSALMHEAFSDEEIWRPSPPQTPRKITAKMLLSGLDGSIDDDDWDDGLGSAKNAIVSDDHADDAEAAYFSYMKAKPRFKCHPKVWLWNNRKLIALVVVTMAAASVIVTLVDLRLRRFFPGGTVIPFQQSVILISIDGFREEYLGRGLTPNLVALGLYLLYQLFPNGTKTKGSAASGISASFMTPSFPSLTFPNHYSIVTGLYPESHGIVGNIFFDPTLNDTFVYVNPKSNGESKWWGGEPIWVTVIKAGLKSATCMWPGSEAVVHGRRPTYYQPYNSSMSNTDRVFQLLSWLSLPLESRPAFFTLYMNDVDSAGHQYGPTSAEVNFALKYVDDIIGDLTRGVLAVQGVPNLQAGKVNFVIVSDHGMAPGNPIENFIFLDDYVDESLFELVNNVVVSIYPKNSNDTQKIFQNLQDAAIASGHWHVWMRESVPSYFHYSNSNRIGPIVALPDEDYGLTLRSQFTIVQSLKPYKLGGMHGYNNTNINMRAIFVAAGPAFKSSGRVIDGSGSIWEETPDSELGVDGNGHIVAAHGGAAIGGFVSSTVKRQQGGKVAVFAGGVAKKNDGAHTIQENNGHSKKAGMSNEVGFGLPSDMAMQVLPGFQNVEVYNLIARVLAIPSNLWAPNNGSGSGMSLFDPWLNI</sequence>
<dbReference type="GO" id="GO:0017111">
    <property type="term" value="F:ribonucleoside triphosphate phosphatase activity"/>
    <property type="evidence" value="ECO:0007669"/>
    <property type="project" value="TreeGrafter"/>
</dbReference>
<dbReference type="Pfam" id="PF01663">
    <property type="entry name" value="Phosphodiest"/>
    <property type="match status" value="1"/>
</dbReference>
<dbReference type="SUPFAM" id="SSF53649">
    <property type="entry name" value="Alkaline phosphatase-like"/>
    <property type="match status" value="1"/>
</dbReference>
<keyword evidence="3" id="KW-1185">Reference proteome</keyword>
<proteinExistence type="predicted"/>
<accession>A0AAD5T2H4</accession>
<dbReference type="EMBL" id="JADGJH010000563">
    <property type="protein sequence ID" value="KAJ3126366.1"/>
    <property type="molecule type" value="Genomic_DNA"/>
</dbReference>
<dbReference type="InterPro" id="IPR002591">
    <property type="entry name" value="Phosphodiest/P_Trfase"/>
</dbReference>
<dbReference type="GO" id="GO:0009141">
    <property type="term" value="P:nucleoside triphosphate metabolic process"/>
    <property type="evidence" value="ECO:0007669"/>
    <property type="project" value="TreeGrafter"/>
</dbReference>
<organism evidence="2 3">
    <name type="scientific">Physocladia obscura</name>
    <dbReference type="NCBI Taxonomy" id="109957"/>
    <lineage>
        <taxon>Eukaryota</taxon>
        <taxon>Fungi</taxon>
        <taxon>Fungi incertae sedis</taxon>
        <taxon>Chytridiomycota</taxon>
        <taxon>Chytridiomycota incertae sedis</taxon>
        <taxon>Chytridiomycetes</taxon>
        <taxon>Chytridiales</taxon>
        <taxon>Chytriomycetaceae</taxon>
        <taxon>Physocladia</taxon>
    </lineage>
</organism>